<dbReference type="AlphaFoldDB" id="A0A4P9ZG40"/>
<dbReference type="EMBL" id="ML004436">
    <property type="protein sequence ID" value="RKP31915.1"/>
    <property type="molecule type" value="Genomic_DNA"/>
</dbReference>
<reference evidence="2" key="1">
    <citation type="journal article" date="2018" name="Nat. Microbiol.">
        <title>Leveraging single-cell genomics to expand the fungal tree of life.</title>
        <authorList>
            <person name="Ahrendt S.R."/>
            <person name="Quandt C.A."/>
            <person name="Ciobanu D."/>
            <person name="Clum A."/>
            <person name="Salamov A."/>
            <person name="Andreopoulos B."/>
            <person name="Cheng J.F."/>
            <person name="Woyke T."/>
            <person name="Pelin A."/>
            <person name="Henrissat B."/>
            <person name="Reynolds N.K."/>
            <person name="Benny G.L."/>
            <person name="Smith M.E."/>
            <person name="James T.Y."/>
            <person name="Grigoriev I.V."/>
        </authorList>
    </citation>
    <scope>NUCLEOTIDE SEQUENCE [LARGE SCALE GENOMIC DNA]</scope>
    <source>
        <strain evidence="2">Baker2002</strain>
    </source>
</reference>
<dbReference type="OrthoDB" id="4075894at2759"/>
<accession>A0A4P9ZG40</accession>
<organism evidence="1 2">
    <name type="scientific">Metschnikowia bicuspidata</name>
    <dbReference type="NCBI Taxonomy" id="27322"/>
    <lineage>
        <taxon>Eukaryota</taxon>
        <taxon>Fungi</taxon>
        <taxon>Dikarya</taxon>
        <taxon>Ascomycota</taxon>
        <taxon>Saccharomycotina</taxon>
        <taxon>Pichiomycetes</taxon>
        <taxon>Metschnikowiaceae</taxon>
        <taxon>Metschnikowia</taxon>
    </lineage>
</organism>
<keyword evidence="2" id="KW-1185">Reference proteome</keyword>
<sequence length="721" mass="82795">MRLSRHRRPLSVATANPTIKRNPFSERRLPTNLLDLPHDTYPNPLLSFNNDEILRLREPELQHLLSIPGGSPAEQEQLFLNVVQLVNDHIVSDTSRAAHLLEAFESSALELPISACLKASYKTNVLRRSILSFLECPSDKQARHDIQQVLRKMLAKLQSEPHEAVHMILNYFQKLAAVRTVNPFPIYLSSQTLELLLQHLSALEKRSLFSYLVQANLKFADDTHYYSLKTTLFNGGPLSKLVTRTGLMDAKWHDVAKFEYSDTQKQRMLNFFRFSELKYFAETALLEKNILDANLYLELLVSKFERSDDSRRLQDVLEVMLVHSMIVKGAPECVRFFRYNLQSGLSIEMGTVLKVLARLREDGLLDEALFLINFLHREKLSQQQRCTLVSEIMHVITKKFEGHPQIVVGYFAALFNDSSKSALRLLKDLLLLDAIYSEPGVSASITAIKEADIHEDLKNSKLQHSFLYSVHSVTLRSLDLEQSTNPQFISELFDAYLAQVKRVMQNDDRTSIFHQDNIDESVVTLFAEYLLREDPHNRKSMTLSDRELNFETARRMVDSFWETVHVSRPRRKTYLADLMIYSSLMQHNDVNYALKVLKHACNVGLPVSFNQIYPFIVFHLLRKEHDRALQWYQILVKNGVKARLRAADDLFDIAKKLNWPVKGSSYRSAHRSRNRKIRSDSALIALDSLSVLSTDPQSHKLFDFVGELAAVLNAASGNKTL</sequence>
<name>A0A4P9ZG40_9ASCO</name>
<evidence type="ECO:0000313" key="1">
    <source>
        <dbReference type="EMBL" id="RKP31915.1"/>
    </source>
</evidence>
<protein>
    <submittedName>
        <fullName evidence="1">Uncharacterized protein</fullName>
    </submittedName>
</protein>
<gene>
    <name evidence="1" type="ORF">METBISCDRAFT_13070</name>
</gene>
<proteinExistence type="predicted"/>
<evidence type="ECO:0000313" key="2">
    <source>
        <dbReference type="Proteomes" id="UP000268321"/>
    </source>
</evidence>
<dbReference type="Proteomes" id="UP000268321">
    <property type="component" value="Unassembled WGS sequence"/>
</dbReference>